<evidence type="ECO:0000313" key="4">
    <source>
        <dbReference type="Proteomes" id="UP000232688"/>
    </source>
</evidence>
<sequence length="82" mass="9352">MTSSNFIHIDFNVPSSHPHFTNNNTVSTPINSNKSGNNTRNNTFPTATPKYIHPYLTNNPRKIPSRTLENKKPLKISFSKFH</sequence>
<dbReference type="Proteomes" id="UP000232688">
    <property type="component" value="Unassembled WGS sequence"/>
</dbReference>
<protein>
    <submittedName>
        <fullName evidence="3">Uncharacterized protein</fullName>
    </submittedName>
</protein>
<reference evidence="3 4" key="4">
    <citation type="submission" date="2017-10" db="EMBL/GenBank/DDBJ databases">
        <title>Genome analyses suggest a sexual origin of heterokaryosis in a supposedly ancient asexual fungus.</title>
        <authorList>
            <person name="Corradi N."/>
            <person name="Sedzielewska K."/>
            <person name="Noel J."/>
            <person name="Charron P."/>
            <person name="Farinelli L."/>
            <person name="Marton T."/>
            <person name="Kruger M."/>
            <person name="Pelin A."/>
            <person name="Brachmann A."/>
            <person name="Corradi N."/>
        </authorList>
    </citation>
    <scope>NUCLEOTIDE SEQUENCE [LARGE SCALE GENOMIC DNA]</scope>
    <source>
        <strain evidence="3 4">A1</strain>
    </source>
</reference>
<dbReference type="Proteomes" id="UP000232722">
    <property type="component" value="Unassembled WGS sequence"/>
</dbReference>
<organism evidence="3 4">
    <name type="scientific">Rhizophagus irregularis</name>
    <dbReference type="NCBI Taxonomy" id="588596"/>
    <lineage>
        <taxon>Eukaryota</taxon>
        <taxon>Fungi</taxon>
        <taxon>Fungi incertae sedis</taxon>
        <taxon>Mucoromycota</taxon>
        <taxon>Glomeromycotina</taxon>
        <taxon>Glomeromycetes</taxon>
        <taxon>Glomerales</taxon>
        <taxon>Glomeraceae</taxon>
        <taxon>Rhizophagus</taxon>
    </lineage>
</organism>
<feature type="region of interest" description="Disordered" evidence="1">
    <location>
        <begin position="12"/>
        <end position="82"/>
    </location>
</feature>
<dbReference type="EMBL" id="LLXH01000336">
    <property type="protein sequence ID" value="PKC68373.1"/>
    <property type="molecule type" value="Genomic_DNA"/>
</dbReference>
<reference evidence="2 5" key="1">
    <citation type="submission" date="2016-04" db="EMBL/GenBank/DDBJ databases">
        <title>Genome analyses suggest a sexual origin of heterokaryosis in a supposedly ancient asexual fungus.</title>
        <authorList>
            <person name="Ropars J."/>
            <person name="Sedzielewska K."/>
            <person name="Noel J."/>
            <person name="Charron P."/>
            <person name="Farinelli L."/>
            <person name="Marton T."/>
            <person name="Kruger M."/>
            <person name="Pelin A."/>
            <person name="Brachmann A."/>
            <person name="Corradi N."/>
        </authorList>
    </citation>
    <scope>NUCLEOTIDE SEQUENCE [LARGE SCALE GENOMIC DNA]</scope>
    <source>
        <strain evidence="2 5">A5</strain>
    </source>
</reference>
<evidence type="ECO:0000256" key="1">
    <source>
        <dbReference type="SAM" id="MobiDB-lite"/>
    </source>
</evidence>
<dbReference type="VEuPathDB" id="FungiDB:RhiirFUN_025215"/>
<comment type="caution">
    <text evidence="3">The sequence shown here is derived from an EMBL/GenBank/DDBJ whole genome shotgun (WGS) entry which is preliminary data.</text>
</comment>
<dbReference type="EMBL" id="LLXJ01007863">
    <property type="protein sequence ID" value="PKB93520.1"/>
    <property type="molecule type" value="Genomic_DNA"/>
</dbReference>
<feature type="non-terminal residue" evidence="3">
    <location>
        <position position="82"/>
    </location>
</feature>
<proteinExistence type="predicted"/>
<dbReference type="VEuPathDB" id="FungiDB:RhiirA1_416969"/>
<name>A0A2I1FC31_9GLOM</name>
<feature type="compositionally biased region" description="Low complexity" evidence="1">
    <location>
        <begin position="31"/>
        <end position="43"/>
    </location>
</feature>
<accession>A0A2I1FC31</accession>
<feature type="compositionally biased region" description="Polar residues" evidence="1">
    <location>
        <begin position="13"/>
        <end position="30"/>
    </location>
</feature>
<evidence type="ECO:0000313" key="3">
    <source>
        <dbReference type="EMBL" id="PKC68373.1"/>
    </source>
</evidence>
<reference evidence="2 5" key="2">
    <citation type="submission" date="2017-09" db="EMBL/GenBank/DDBJ databases">
        <title>Extensive intraspecific genome diversity in a model arbuscular mycorrhizal fungus.</title>
        <authorList>
            <person name="Chen E.C."/>
            <person name="Morin E."/>
            <person name="Beaudet D."/>
            <person name="Noel J."/>
            <person name="Ndikumana S."/>
            <person name="Charron P."/>
            <person name="St-Onge C."/>
            <person name="Giorgi J."/>
            <person name="Grigoriev I.V."/>
            <person name="Roux C."/>
            <person name="Martin F.M."/>
            <person name="Corradi N."/>
        </authorList>
    </citation>
    <scope>NUCLEOTIDE SEQUENCE [LARGE SCALE GENOMIC DNA]</scope>
    <source>
        <strain evidence="2 5">A5</strain>
    </source>
</reference>
<dbReference type="AlphaFoldDB" id="A0A2I1FC31"/>
<reference evidence="3 4" key="3">
    <citation type="submission" date="2017-10" db="EMBL/GenBank/DDBJ databases">
        <title>Extensive intraspecific genome diversity in a model arbuscular mycorrhizal fungus.</title>
        <authorList>
            <person name="Chen E.C.H."/>
            <person name="Morin E."/>
            <person name="Baudet D."/>
            <person name="Noel J."/>
            <person name="Ndikumana S."/>
            <person name="Charron P."/>
            <person name="St-Onge C."/>
            <person name="Giorgi J."/>
            <person name="Grigoriev I.V."/>
            <person name="Roux C."/>
            <person name="Martin F.M."/>
            <person name="Corradi N."/>
        </authorList>
    </citation>
    <scope>NUCLEOTIDE SEQUENCE [LARGE SCALE GENOMIC DNA]</scope>
    <source>
        <strain evidence="3 4">A1</strain>
    </source>
</reference>
<gene>
    <name evidence="3" type="ORF">RhiirA1_416969</name>
    <name evidence="2" type="ORF">RhiirA5_368359</name>
</gene>
<evidence type="ECO:0000313" key="5">
    <source>
        <dbReference type="Proteomes" id="UP000232722"/>
    </source>
</evidence>
<evidence type="ECO:0000313" key="2">
    <source>
        <dbReference type="EMBL" id="PKB93520.1"/>
    </source>
</evidence>